<reference evidence="1" key="1">
    <citation type="submission" date="2022-02" db="EMBL/GenBank/DDBJ databases">
        <title>Emergence and expansion in Europe of a Vibrio aestuarianus clonal complex pathogenic for oysters.</title>
        <authorList>
            <person name="Mesnil A."/>
            <person name="Travers M.-A."/>
        </authorList>
    </citation>
    <scope>NUCLEOTIDE SEQUENCE</scope>
    <source>
        <strain evidence="1">19_064_11T1</strain>
    </source>
</reference>
<dbReference type="AlphaFoldDB" id="A0A9X4EXR7"/>
<proteinExistence type="predicted"/>
<sequence>MRLRNKSTYTKLTNAFNEHLRRNLELSIPFRKRDDMLAHILFNLTPNEVHQKLSRNMDVLVDWKQESDSVLEARFQNTIWPRVMKAFQGYQLSDSQLIELMASTIKPALLDLEPSMVSMSFQNALGIEFVLVTDEKETKASTGHHLLKWHLPSRDNVIVPNSWTGLDNMRLYTPSSARERYSAFDQQTYRIMSLACDSVLVDAYQQAPKLNGQYSSLYKELHQLRDCHLLLLFVQEYYNLADTMVQSIAEHYQSKRNYTADVSDIKQDLDWFSELQAINFSLYSLWNVVEDEYQEFARKNHLPTANRYVDELYLLIMQYMFETGLVNQQNKDFSAHDVTLVYAVNDACRIAVSSITTELSRGVRLLTHGNPSELLMKLIPEEI</sequence>
<dbReference type="RefSeq" id="WP_274683972.1">
    <property type="nucleotide sequence ID" value="NZ_JAKNBA010000075.1"/>
</dbReference>
<evidence type="ECO:0000313" key="2">
    <source>
        <dbReference type="Proteomes" id="UP001140979"/>
    </source>
</evidence>
<dbReference type="EMBL" id="JAKNBA010000075">
    <property type="protein sequence ID" value="MDE1244201.1"/>
    <property type="molecule type" value="Genomic_DNA"/>
</dbReference>
<dbReference type="Proteomes" id="UP001140979">
    <property type="component" value="Unassembled WGS sequence"/>
</dbReference>
<name>A0A9X4EXR7_9VIBR</name>
<gene>
    <name evidence="1" type="ORF">L9W94_19115</name>
</gene>
<organism evidence="1 2">
    <name type="scientific">Vibrio aestuarianus</name>
    <dbReference type="NCBI Taxonomy" id="28171"/>
    <lineage>
        <taxon>Bacteria</taxon>
        <taxon>Pseudomonadati</taxon>
        <taxon>Pseudomonadota</taxon>
        <taxon>Gammaproteobacteria</taxon>
        <taxon>Vibrionales</taxon>
        <taxon>Vibrionaceae</taxon>
        <taxon>Vibrio</taxon>
    </lineage>
</organism>
<comment type="caution">
    <text evidence="1">The sequence shown here is derived from an EMBL/GenBank/DDBJ whole genome shotgun (WGS) entry which is preliminary data.</text>
</comment>
<accession>A0A9X4EXR7</accession>
<evidence type="ECO:0000313" key="1">
    <source>
        <dbReference type="EMBL" id="MDE1244201.1"/>
    </source>
</evidence>
<protein>
    <submittedName>
        <fullName evidence="1">Uncharacterized protein</fullName>
    </submittedName>
</protein>